<dbReference type="GO" id="GO:0031380">
    <property type="term" value="C:nuclear RNA-directed RNA polymerase complex"/>
    <property type="evidence" value="ECO:0007669"/>
    <property type="project" value="TreeGrafter"/>
</dbReference>
<evidence type="ECO:0000259" key="11">
    <source>
        <dbReference type="Pfam" id="PF26253"/>
    </source>
</evidence>
<evidence type="ECO:0000256" key="3">
    <source>
        <dbReference type="ARBA" id="ARBA00022679"/>
    </source>
</evidence>
<dbReference type="EMBL" id="PDNB01000062">
    <property type="protein sequence ID" value="PGH12159.1"/>
    <property type="molecule type" value="Genomic_DNA"/>
</dbReference>
<proteinExistence type="inferred from homology"/>
<gene>
    <name evidence="12" type="ORF">AJ79_04453</name>
</gene>
<feature type="domain" description="RDRP C-terminal head" evidence="11">
    <location>
        <begin position="1085"/>
        <end position="1218"/>
    </location>
</feature>
<dbReference type="STRING" id="1447875.A0A2B7XT68"/>
<dbReference type="GO" id="GO:0030422">
    <property type="term" value="P:siRNA processing"/>
    <property type="evidence" value="ECO:0007669"/>
    <property type="project" value="TreeGrafter"/>
</dbReference>
<feature type="domain" description="RDRP core" evidence="10">
    <location>
        <begin position="476"/>
        <end position="1053"/>
    </location>
</feature>
<comment type="caution">
    <text evidence="12">The sequence shown here is derived from an EMBL/GenBank/DDBJ whole genome shotgun (WGS) entry which is preliminary data.</text>
</comment>
<evidence type="ECO:0000256" key="1">
    <source>
        <dbReference type="ARBA" id="ARBA00005762"/>
    </source>
</evidence>
<keyword evidence="4 8" id="KW-0548">Nucleotidyltransferase</keyword>
<evidence type="ECO:0000313" key="13">
    <source>
        <dbReference type="Proteomes" id="UP000223968"/>
    </source>
</evidence>
<keyword evidence="6" id="KW-0943">RNA-mediated gene silencing</keyword>
<dbReference type="PANTHER" id="PTHR23079">
    <property type="entry name" value="RNA-DEPENDENT RNA POLYMERASE"/>
    <property type="match status" value="1"/>
</dbReference>
<dbReference type="GO" id="GO:0003723">
    <property type="term" value="F:RNA binding"/>
    <property type="evidence" value="ECO:0007669"/>
    <property type="project" value="UniProtKB-KW"/>
</dbReference>
<keyword evidence="2 8" id="KW-0696">RNA-directed RNA polymerase</keyword>
<comment type="similarity">
    <text evidence="1 8">Belongs to the RdRP family.</text>
</comment>
<dbReference type="PANTHER" id="PTHR23079:SF55">
    <property type="entry name" value="RNA-DIRECTED RNA POLYMERASE"/>
    <property type="match status" value="1"/>
</dbReference>
<dbReference type="EC" id="2.7.7.48" evidence="8"/>
<keyword evidence="3 8" id="KW-0808">Transferase</keyword>
<sequence>MSSMKLQTSIRGGYLYFGRGRGSASPRPTKGFGGRSAIEPRNTAVINGEWASWESVSLTLSDLPKDIDTFTVWESFSVWGVVDYIELYERFNGEREGKGRIRFRPPPRQAFWLKGRYQLKLKNNEFAFVSVQIDPQRPSASIASPTRAGVTYPANIELHAMSVDFGTMIQERSFLPLKTLESNKLGIIRLVVDAARREVWIYFRVPRLSSQVNRSQEEANSFRFRIPFSQLSNILQTKSSRTVSLVIPLGSPPICQRQITSLTDELFPRDENTWNSRDTWFRQTDIVPSPERLGHITINLRKIYSYINFGRWTTIRLGFQEKKVLEDNKLTILGNMFKDFNVRLQETDDLKIIENDDPVAPAVWKWIDAPSTHRTRALSSLEDLEEREYTPLPFTVRYQLEVCLSHRYLNEYTMNKEFVDRLAGLGEKKAKDLLEHVATSKITYYDPMKIFDIPFPKGATNEKIPKYCCYMRSAEITPSTIYYNTPSVDTSTRVFRYHQEYGDRFLRVRFTDEKYFGKLYSNSNGNNVSMSEVYTRVRRTLQNGITIGDRHYEFLAFGNSQFREHGAYFFASLPHLTAANIRAWMGDFNDIRIVAKHAARLGQCFSTTRAVVGCTVEIKEIEDIERNGYTFSDGVGRISNFLARIIQSEFSIETPSGEPPSVFQFRLGGCKGILTVSPKAQRREVHIRKSQYKFAAQHNGLEIIRHSHFSFATLNRQLIVVLSSLGVPDGVFIEKLRTMLANLEETRDNEDKAVHHLQTYVDPNQMTLVLADMVLDGFQKSREPFVQSLLELWRTWQIKYLKEKAKIAVDKGACLFGCIDETKSLKGYFRKSRPGKDATYEQKVACLPEIFVQVSRHGKGEYEIIKGLCILARNPSLHPGDIRVVNAVDVKELHHLKDVVVLPQTGDRDVSSMCSGGDLDGDDYVVIWDQDMLPKDWFREPMDYSAPAPKVLDRDVTVDDITKFYVNYMQNDRLPQIAHAHLAFADYLENGVNEEKCIRLAALHSAAVDYNKTGIPVRMTRDLKPKKWPHFMEKKCKKSSEYISRKILGQLYDIASSIDTHLRTEERPQFDERILNSNIEVDERLLGIATDLKEQYDADMRRIMAQHEIKTEFEVWSTFVLSHANMSKDYTFHEDLGRISSSLREKFRMLCYEKGGGKDFESLAPLAIAMYRVTSEQVDAAIAVRSDAFGDDIQAREKNMPLISFPWVLQPILGMIANQRFDSTGHIRIEIPRGPKPMKKADDVPSPDVETAGEVKHAGNILQLFENSKSDPYGSISDVFDTPQALAFRNENKPAPSPHTNGVQTGAAGGVDLLLDLSDDIEPPSKANSTLLNIATSENIRQDSRGGSAEKLVYLDSWDPKSALHSRSPNFSLTTTGQKVVGSRPGNENIRPGQAAKKSSALAKEVHRVEEVEEGEDEDDIVEIAEFEGDLAPTATDELEQMMGMQ</sequence>
<evidence type="ECO:0000256" key="6">
    <source>
        <dbReference type="ARBA" id="ARBA00023158"/>
    </source>
</evidence>
<keyword evidence="13" id="KW-1185">Reference proteome</keyword>
<evidence type="ECO:0000256" key="9">
    <source>
        <dbReference type="SAM" id="MobiDB-lite"/>
    </source>
</evidence>
<evidence type="ECO:0000313" key="12">
    <source>
        <dbReference type="EMBL" id="PGH12159.1"/>
    </source>
</evidence>
<dbReference type="Proteomes" id="UP000223968">
    <property type="component" value="Unassembled WGS sequence"/>
</dbReference>
<evidence type="ECO:0000256" key="8">
    <source>
        <dbReference type="RuleBase" id="RU363098"/>
    </source>
</evidence>
<dbReference type="Pfam" id="PF05183">
    <property type="entry name" value="RdRP"/>
    <property type="match status" value="1"/>
</dbReference>
<dbReference type="InterPro" id="IPR007855">
    <property type="entry name" value="RDRP"/>
</dbReference>
<feature type="region of interest" description="Disordered" evidence="9">
    <location>
        <begin position="1229"/>
        <end position="1251"/>
    </location>
</feature>
<evidence type="ECO:0000256" key="2">
    <source>
        <dbReference type="ARBA" id="ARBA00022484"/>
    </source>
</evidence>
<keyword evidence="5 8" id="KW-0694">RNA-binding</keyword>
<feature type="region of interest" description="Disordered" evidence="9">
    <location>
        <begin position="1375"/>
        <end position="1419"/>
    </location>
</feature>
<dbReference type="GO" id="GO:0003968">
    <property type="term" value="F:RNA-directed RNA polymerase activity"/>
    <property type="evidence" value="ECO:0007669"/>
    <property type="project" value="UniProtKB-KW"/>
</dbReference>
<dbReference type="Pfam" id="PF26253">
    <property type="entry name" value="RdRP_head"/>
    <property type="match status" value="1"/>
</dbReference>
<evidence type="ECO:0000256" key="7">
    <source>
        <dbReference type="ARBA" id="ARBA00048744"/>
    </source>
</evidence>
<dbReference type="InterPro" id="IPR058752">
    <property type="entry name" value="RDRP_C_head"/>
</dbReference>
<accession>A0A2B7XT68</accession>
<feature type="compositionally biased region" description="Basic and acidic residues" evidence="9">
    <location>
        <begin position="1229"/>
        <end position="1243"/>
    </location>
</feature>
<evidence type="ECO:0000256" key="4">
    <source>
        <dbReference type="ARBA" id="ARBA00022695"/>
    </source>
</evidence>
<evidence type="ECO:0000256" key="5">
    <source>
        <dbReference type="ARBA" id="ARBA00022884"/>
    </source>
</evidence>
<dbReference type="OrthoDB" id="6513042at2759"/>
<name>A0A2B7XT68_9EURO</name>
<evidence type="ECO:0000259" key="10">
    <source>
        <dbReference type="Pfam" id="PF05183"/>
    </source>
</evidence>
<dbReference type="InterPro" id="IPR057596">
    <property type="entry name" value="RDRP_core"/>
</dbReference>
<organism evidence="12 13">
    <name type="scientific">Helicocarpus griseus UAMH5409</name>
    <dbReference type="NCBI Taxonomy" id="1447875"/>
    <lineage>
        <taxon>Eukaryota</taxon>
        <taxon>Fungi</taxon>
        <taxon>Dikarya</taxon>
        <taxon>Ascomycota</taxon>
        <taxon>Pezizomycotina</taxon>
        <taxon>Eurotiomycetes</taxon>
        <taxon>Eurotiomycetidae</taxon>
        <taxon>Onygenales</taxon>
        <taxon>Ajellomycetaceae</taxon>
        <taxon>Helicocarpus</taxon>
    </lineage>
</organism>
<comment type="catalytic activity">
    <reaction evidence="7 8">
        <text>RNA(n) + a ribonucleoside 5'-triphosphate = RNA(n+1) + diphosphate</text>
        <dbReference type="Rhea" id="RHEA:21248"/>
        <dbReference type="Rhea" id="RHEA-COMP:14527"/>
        <dbReference type="Rhea" id="RHEA-COMP:17342"/>
        <dbReference type="ChEBI" id="CHEBI:33019"/>
        <dbReference type="ChEBI" id="CHEBI:61557"/>
        <dbReference type="ChEBI" id="CHEBI:140395"/>
        <dbReference type="EC" id="2.7.7.48"/>
    </reaction>
</comment>
<protein>
    <recommendedName>
        <fullName evidence="8">RNA-dependent RNA polymerase</fullName>
        <ecNumber evidence="8">2.7.7.48</ecNumber>
    </recommendedName>
</protein>
<reference evidence="12 13" key="1">
    <citation type="submission" date="2017-10" db="EMBL/GenBank/DDBJ databases">
        <title>Comparative genomics in systemic dimorphic fungi from Ajellomycetaceae.</title>
        <authorList>
            <person name="Munoz J.F."/>
            <person name="Mcewen J.G."/>
            <person name="Clay O.K."/>
            <person name="Cuomo C.A."/>
        </authorList>
    </citation>
    <scope>NUCLEOTIDE SEQUENCE [LARGE SCALE GENOMIC DNA]</scope>
    <source>
        <strain evidence="12 13">UAMH5409</strain>
    </source>
</reference>